<dbReference type="PANTHER" id="PTHR42877">
    <property type="entry name" value="L-ORNITHINE N(5)-MONOOXYGENASE-RELATED"/>
    <property type="match status" value="1"/>
</dbReference>
<dbReference type="InterPro" id="IPR036188">
    <property type="entry name" value="FAD/NAD-bd_sf"/>
</dbReference>
<gene>
    <name evidence="1" type="ORF">LRS13_25100</name>
</gene>
<reference evidence="2" key="1">
    <citation type="submission" date="2021-11" db="EMBL/GenBank/DDBJ databases">
        <title>Cultivation dependent microbiological survey of springs from the worlds oldest radium mine currently devoted to the extraction of radon-saturated water.</title>
        <authorList>
            <person name="Kapinusova G."/>
            <person name="Smrhova T."/>
            <person name="Strejcek M."/>
            <person name="Suman J."/>
            <person name="Jani K."/>
            <person name="Pajer P."/>
            <person name="Uhlik O."/>
        </authorList>
    </citation>
    <scope>NUCLEOTIDE SEQUENCE [LARGE SCALE GENOMIC DNA]</scope>
    <source>
        <strain evidence="2">J379</strain>
    </source>
</reference>
<proteinExistence type="predicted"/>
<dbReference type="Gene3D" id="3.50.50.60">
    <property type="entry name" value="FAD/NAD(P)-binding domain"/>
    <property type="match status" value="1"/>
</dbReference>
<evidence type="ECO:0000313" key="1">
    <source>
        <dbReference type="EMBL" id="UUY03890.1"/>
    </source>
</evidence>
<dbReference type="PANTHER" id="PTHR42877:SF4">
    <property type="entry name" value="FAD_NAD(P)-BINDING DOMAIN-CONTAINING PROTEIN-RELATED"/>
    <property type="match status" value="1"/>
</dbReference>
<dbReference type="SUPFAM" id="SSF51905">
    <property type="entry name" value="FAD/NAD(P)-binding domain"/>
    <property type="match status" value="1"/>
</dbReference>
<sequence length="279" mass="31249">MQETVRRVATRGVEAGLVTGVVEYARWGWVGRMGAWAARELWYRQQVPDPELRARLTPDYDIGCKRPAVSNTYLRAFTKPNVDLVTDPIARITPTGVQTADGQVREVDAIVLATGFWLATDPEPFEARPVRGRDGFDLAAFYRDHRPMSYESVSMPGLPNHFMIFGPYGWTGGTWHVLVEVASTHIVRVLQAAARRGATTVEVRRDAAERWTAEAEDKLSRSLWHAGNCATSNSYYFDRHGATTFLRPTSSGQAFRAARTFPLDDYVFEPARVPVTSAR</sequence>
<name>A0ABY5PHF4_9ACTN</name>
<protein>
    <submittedName>
        <fullName evidence="1">Uncharacterized protein</fullName>
    </submittedName>
</protein>
<evidence type="ECO:0000313" key="2">
    <source>
        <dbReference type="Proteomes" id="UP001058860"/>
    </source>
</evidence>
<dbReference type="EMBL" id="CP088295">
    <property type="protein sequence ID" value="UUY03890.1"/>
    <property type="molecule type" value="Genomic_DNA"/>
</dbReference>
<keyword evidence="2" id="KW-1185">Reference proteome</keyword>
<accession>A0ABY5PHF4</accession>
<dbReference type="Proteomes" id="UP001058860">
    <property type="component" value="Chromosome"/>
</dbReference>
<dbReference type="InterPro" id="IPR051209">
    <property type="entry name" value="FAD-bind_Monooxygenase_sf"/>
</dbReference>
<organism evidence="1 2">
    <name type="scientific">Svornostia abyssi</name>
    <dbReference type="NCBI Taxonomy" id="2898438"/>
    <lineage>
        <taxon>Bacteria</taxon>
        <taxon>Bacillati</taxon>
        <taxon>Actinomycetota</taxon>
        <taxon>Thermoleophilia</taxon>
        <taxon>Solirubrobacterales</taxon>
        <taxon>Baekduiaceae</taxon>
        <taxon>Svornostia</taxon>
    </lineage>
</organism>